<protein>
    <recommendedName>
        <fullName evidence="7">Insulin-degrading enzyme</fullName>
    </recommendedName>
</protein>
<dbReference type="GO" id="GO:0051603">
    <property type="term" value="P:proteolysis involved in protein catabolic process"/>
    <property type="evidence" value="ECO:0007669"/>
    <property type="project" value="TreeGrafter"/>
</dbReference>
<dbReference type="GO" id="GO:0005829">
    <property type="term" value="C:cytosol"/>
    <property type="evidence" value="ECO:0007669"/>
    <property type="project" value="TreeGrafter"/>
</dbReference>
<comment type="caution">
    <text evidence="5">The sequence shown here is derived from an EMBL/GenBank/DDBJ whole genome shotgun (WGS) entry which is preliminary data.</text>
</comment>
<dbReference type="Proteomes" id="UP001054857">
    <property type="component" value="Unassembled WGS sequence"/>
</dbReference>
<keyword evidence="1" id="KW-0479">Metal-binding</keyword>
<dbReference type="InterPro" id="IPR032632">
    <property type="entry name" value="Peptidase_M16_M"/>
</dbReference>
<reference evidence="5 6" key="1">
    <citation type="journal article" date="2021" name="Sci. Rep.">
        <title>Genome sequencing of the multicellular alga Astrephomene provides insights into convergent evolution of germ-soma differentiation.</title>
        <authorList>
            <person name="Yamashita S."/>
            <person name="Yamamoto K."/>
            <person name="Matsuzaki R."/>
            <person name="Suzuki S."/>
            <person name="Yamaguchi H."/>
            <person name="Hirooka S."/>
            <person name="Minakuchi Y."/>
            <person name="Miyagishima S."/>
            <person name="Kawachi M."/>
            <person name="Toyoda A."/>
            <person name="Nozaki H."/>
        </authorList>
    </citation>
    <scope>NUCLEOTIDE SEQUENCE [LARGE SCALE GENOMIC DNA]</scope>
    <source>
        <strain evidence="5 6">NIES-4017</strain>
    </source>
</reference>
<feature type="region of interest" description="Disordered" evidence="2">
    <location>
        <begin position="430"/>
        <end position="476"/>
    </location>
</feature>
<dbReference type="InterPro" id="IPR011249">
    <property type="entry name" value="Metalloenz_LuxS/M16"/>
</dbReference>
<evidence type="ECO:0000313" key="6">
    <source>
        <dbReference type="Proteomes" id="UP001054857"/>
    </source>
</evidence>
<proteinExistence type="predicted"/>
<name>A0AAD3E3M1_9CHLO</name>
<evidence type="ECO:0000259" key="4">
    <source>
        <dbReference type="Pfam" id="PF22456"/>
    </source>
</evidence>
<organism evidence="5 6">
    <name type="scientific">Astrephomene gubernaculifera</name>
    <dbReference type="NCBI Taxonomy" id="47775"/>
    <lineage>
        <taxon>Eukaryota</taxon>
        <taxon>Viridiplantae</taxon>
        <taxon>Chlorophyta</taxon>
        <taxon>core chlorophytes</taxon>
        <taxon>Chlorophyceae</taxon>
        <taxon>CS clade</taxon>
        <taxon>Chlamydomonadales</taxon>
        <taxon>Astrephomenaceae</taxon>
        <taxon>Astrephomene</taxon>
    </lineage>
</organism>
<evidence type="ECO:0000313" key="5">
    <source>
        <dbReference type="EMBL" id="GFR51999.1"/>
    </source>
</evidence>
<feature type="domain" description="Peptidase M16 middle/third" evidence="3">
    <location>
        <begin position="5"/>
        <end position="185"/>
    </location>
</feature>
<dbReference type="AlphaFoldDB" id="A0AAD3E3M1"/>
<dbReference type="Pfam" id="PF16187">
    <property type="entry name" value="Peptidase_M16_M"/>
    <property type="match status" value="1"/>
</dbReference>
<keyword evidence="6" id="KW-1185">Reference proteome</keyword>
<dbReference type="GO" id="GO:0004222">
    <property type="term" value="F:metalloendopeptidase activity"/>
    <property type="evidence" value="ECO:0007669"/>
    <property type="project" value="TreeGrafter"/>
</dbReference>
<dbReference type="Gene3D" id="3.30.830.10">
    <property type="entry name" value="Metalloenzyme, LuxS/M16 peptidase-like"/>
    <property type="match status" value="3"/>
</dbReference>
<dbReference type="GO" id="GO:0046872">
    <property type="term" value="F:metal ion binding"/>
    <property type="evidence" value="ECO:0007669"/>
    <property type="project" value="UniProtKB-KW"/>
</dbReference>
<evidence type="ECO:0000256" key="2">
    <source>
        <dbReference type="SAM" id="MobiDB-lite"/>
    </source>
</evidence>
<evidence type="ECO:0000259" key="3">
    <source>
        <dbReference type="Pfam" id="PF16187"/>
    </source>
</evidence>
<dbReference type="SUPFAM" id="SSF63411">
    <property type="entry name" value="LuxS/MPP-like metallohydrolase"/>
    <property type="match status" value="3"/>
</dbReference>
<feature type="compositionally biased region" description="Low complexity" evidence="2">
    <location>
        <begin position="673"/>
        <end position="683"/>
    </location>
</feature>
<sequence length="709" mass="74974">GEKKIRLHLPAPNPFIPTDLSLCSDEAAAAPEHPQVAVAVPGRLRLWHKPETRFGQPKAVLNLNIYSPEAYASPRAAVMTRLFTKLMLDYLNEVAYPAQQAGLDYNLLNTQSGWQLSLGGFNHKLPELMAEVLGRLPGFKVLPDRFQFVREGLLREYANQQHNQPYSWAMYRGELLTTVRRWPLELYGGLAAEVSAEELQAFVGQRLHSRCFVEGLAAGNMRRNQVLHCARLLLGCLRDGCGAAPLHPAEMPELRVVRVPTQPPTDMQPPAAATAAAATAMATTETTGAGASGGGAEGSKEEGGSGSGSGGGNAVSDGCFNGWLFCEGVPNGTDENSAAVIVFQRGPDAYRSNSLGSLLVQLCKRDAFSELRTRQQLGYIVALHGSKEHGVGFMEMVVQSNMYDAEELCRRMDDFIAAMVETELPLKCGLAPAPTSEEEQAQQQQQQQGAETDAAATETAAQLPPSQPSTTSTTTPAQTEFEIAVEELAKSKLQAPKKLGDLVGPWWSEISHATYCFDRKEAEVAALRSVTPEELLAFARAQLTPGSPDCRKLSIQVRGKAEATRRQEAAAAASSSEASAAADTPVPSEPAALAAAAAAATPRLPYAPIPASDPFEWKRSCEAWPSVRALWAARRAAEGRPPLPESVAEAEAAEAEATEVDTATGVGAATAGAGVGAAAAATAAKEEGVAPPPMGPPSVAGEGVPVSSG</sequence>
<feature type="domain" description="Coenzyme PQQ synthesis protein F-like C-terminal lobe" evidence="4">
    <location>
        <begin position="358"/>
        <end position="458"/>
    </location>
</feature>
<gene>
    <name evidence="5" type="ORF">Agub_g14534</name>
</gene>
<feature type="region of interest" description="Disordered" evidence="2">
    <location>
        <begin position="673"/>
        <end position="709"/>
    </location>
</feature>
<evidence type="ECO:0008006" key="7">
    <source>
        <dbReference type="Google" id="ProtNLM"/>
    </source>
</evidence>
<dbReference type="InterPro" id="IPR054734">
    <property type="entry name" value="PqqF-like_C_4"/>
</dbReference>
<feature type="region of interest" description="Disordered" evidence="2">
    <location>
        <begin position="262"/>
        <end position="311"/>
    </location>
</feature>
<dbReference type="Pfam" id="PF22456">
    <property type="entry name" value="PqqF-like_C_4"/>
    <property type="match status" value="1"/>
</dbReference>
<evidence type="ECO:0000256" key="1">
    <source>
        <dbReference type="ARBA" id="ARBA00022723"/>
    </source>
</evidence>
<dbReference type="PANTHER" id="PTHR43690">
    <property type="entry name" value="NARDILYSIN"/>
    <property type="match status" value="1"/>
</dbReference>
<feature type="non-terminal residue" evidence="5">
    <location>
        <position position="709"/>
    </location>
</feature>
<feature type="compositionally biased region" description="Low complexity" evidence="2">
    <location>
        <begin position="431"/>
        <end position="476"/>
    </location>
</feature>
<dbReference type="PANTHER" id="PTHR43690:SF18">
    <property type="entry name" value="INSULIN-DEGRADING ENZYME-RELATED"/>
    <property type="match status" value="1"/>
</dbReference>
<feature type="compositionally biased region" description="Low complexity" evidence="2">
    <location>
        <begin position="271"/>
        <end position="289"/>
    </location>
</feature>
<dbReference type="EMBL" id="BMAR01000056">
    <property type="protein sequence ID" value="GFR51999.1"/>
    <property type="molecule type" value="Genomic_DNA"/>
</dbReference>
<dbReference type="GO" id="GO:0043171">
    <property type="term" value="P:peptide catabolic process"/>
    <property type="evidence" value="ECO:0007669"/>
    <property type="project" value="TreeGrafter"/>
</dbReference>
<dbReference type="InterPro" id="IPR050626">
    <property type="entry name" value="Peptidase_M16"/>
</dbReference>
<accession>A0AAD3E3M1</accession>
<dbReference type="GO" id="GO:0005739">
    <property type="term" value="C:mitochondrion"/>
    <property type="evidence" value="ECO:0007669"/>
    <property type="project" value="TreeGrafter"/>
</dbReference>